<sequence length="70" mass="8735">MTEFTSEDKKKYILKERRDYQILEMIYLLEKRKLSLEDKKIVNLIRTQLEDDWRKPLLKFLNKLAKKYNK</sequence>
<evidence type="ECO:0000313" key="2">
    <source>
        <dbReference type="Proteomes" id="UP000724148"/>
    </source>
</evidence>
<name>A0A931WPB1_9BACT</name>
<gene>
    <name evidence="1" type="ORF">HYT40_00165</name>
</gene>
<dbReference type="EMBL" id="JACOZA010000003">
    <property type="protein sequence ID" value="MBI2096566.1"/>
    <property type="molecule type" value="Genomic_DNA"/>
</dbReference>
<comment type="caution">
    <text evidence="1">The sequence shown here is derived from an EMBL/GenBank/DDBJ whole genome shotgun (WGS) entry which is preliminary data.</text>
</comment>
<reference evidence="1" key="1">
    <citation type="submission" date="2020-07" db="EMBL/GenBank/DDBJ databases">
        <title>Huge and variable diversity of episymbiotic CPR bacteria and DPANN archaea in groundwater ecosystems.</title>
        <authorList>
            <person name="He C.Y."/>
            <person name="Keren R."/>
            <person name="Whittaker M."/>
            <person name="Farag I.F."/>
            <person name="Doudna J."/>
            <person name="Cate J.H.D."/>
            <person name="Banfield J.F."/>
        </authorList>
    </citation>
    <scope>NUCLEOTIDE SEQUENCE</scope>
    <source>
        <strain evidence="1">NC_groundwater_193_Ag_S-0.1um_51_7</strain>
    </source>
</reference>
<evidence type="ECO:0000313" key="1">
    <source>
        <dbReference type="EMBL" id="MBI2096566.1"/>
    </source>
</evidence>
<accession>A0A931WPB1</accession>
<dbReference type="AlphaFoldDB" id="A0A931WPB1"/>
<protein>
    <submittedName>
        <fullName evidence="1">Uncharacterized protein</fullName>
    </submittedName>
</protein>
<organism evidence="1 2">
    <name type="scientific">Candidatus Sungiibacteriota bacterium</name>
    <dbReference type="NCBI Taxonomy" id="2750080"/>
    <lineage>
        <taxon>Bacteria</taxon>
        <taxon>Candidatus Sungiibacteriota</taxon>
    </lineage>
</organism>
<dbReference type="Proteomes" id="UP000724148">
    <property type="component" value="Unassembled WGS sequence"/>
</dbReference>
<proteinExistence type="predicted"/>